<dbReference type="GO" id="GO:0006508">
    <property type="term" value="P:proteolysis"/>
    <property type="evidence" value="ECO:0007669"/>
    <property type="project" value="UniProtKB-KW"/>
</dbReference>
<keyword evidence="3" id="KW-0732">Signal</keyword>
<dbReference type="InterPro" id="IPR029058">
    <property type="entry name" value="AB_hydrolase_fold"/>
</dbReference>
<evidence type="ECO:0000256" key="4">
    <source>
        <dbReference type="ARBA" id="ARBA00022801"/>
    </source>
</evidence>
<dbReference type="InterPro" id="IPR001375">
    <property type="entry name" value="Peptidase_S9_cat"/>
</dbReference>
<evidence type="ECO:0000313" key="9">
    <source>
        <dbReference type="Proteomes" id="UP000039046"/>
    </source>
</evidence>
<dbReference type="GO" id="GO:0004252">
    <property type="term" value="F:serine-type endopeptidase activity"/>
    <property type="evidence" value="ECO:0007669"/>
    <property type="project" value="TreeGrafter"/>
</dbReference>
<gene>
    <name evidence="8" type="ORF">VHEMI06916</name>
</gene>
<evidence type="ECO:0000313" key="8">
    <source>
        <dbReference type="EMBL" id="CEJ91186.1"/>
    </source>
</evidence>
<keyword evidence="5" id="KW-0720">Serine protease</keyword>
<evidence type="ECO:0000256" key="5">
    <source>
        <dbReference type="ARBA" id="ARBA00022825"/>
    </source>
</evidence>
<evidence type="ECO:0000256" key="6">
    <source>
        <dbReference type="ARBA" id="ARBA00032829"/>
    </source>
</evidence>
<keyword evidence="2" id="KW-0645">Protease</keyword>
<dbReference type="OrthoDB" id="4341300at2759"/>
<evidence type="ECO:0000256" key="3">
    <source>
        <dbReference type="ARBA" id="ARBA00022729"/>
    </source>
</evidence>
<evidence type="ECO:0000259" key="7">
    <source>
        <dbReference type="Pfam" id="PF00326"/>
    </source>
</evidence>
<dbReference type="FunFam" id="3.40.50.1820:FF:000028">
    <property type="entry name" value="S9 family peptidase"/>
    <property type="match status" value="1"/>
</dbReference>
<dbReference type="STRING" id="1531966.A0A0A1T217"/>
<dbReference type="Proteomes" id="UP000039046">
    <property type="component" value="Unassembled WGS sequence"/>
</dbReference>
<evidence type="ECO:0000256" key="1">
    <source>
        <dbReference type="ARBA" id="ARBA00010040"/>
    </source>
</evidence>
<evidence type="ECO:0000256" key="2">
    <source>
        <dbReference type="ARBA" id="ARBA00022670"/>
    </source>
</evidence>
<name>A0A0A1T217_9HYPO</name>
<dbReference type="PANTHER" id="PTHR42776">
    <property type="entry name" value="SERINE PEPTIDASE S9 FAMILY MEMBER"/>
    <property type="match status" value="1"/>
</dbReference>
<reference evidence="8 9" key="1">
    <citation type="journal article" date="2015" name="Genome Announc.">
        <title>Draft Genome Sequence and Gene Annotation of the Entomopathogenic Fungus Verticillium hemipterigenum.</title>
        <authorList>
            <person name="Horn F."/>
            <person name="Habel A."/>
            <person name="Scharf D.H."/>
            <person name="Dworschak J."/>
            <person name="Brakhage A.A."/>
            <person name="Guthke R."/>
            <person name="Hertweck C."/>
            <person name="Linde J."/>
        </authorList>
    </citation>
    <scope>NUCLEOTIDE SEQUENCE [LARGE SCALE GENOMIC DNA]</scope>
</reference>
<dbReference type="SUPFAM" id="SSF53474">
    <property type="entry name" value="alpha/beta-Hydrolases"/>
    <property type="match status" value="1"/>
</dbReference>
<dbReference type="Pfam" id="PF00326">
    <property type="entry name" value="Peptidase_S9"/>
    <property type="match status" value="1"/>
</dbReference>
<dbReference type="EMBL" id="CDHN01000003">
    <property type="protein sequence ID" value="CEJ91186.1"/>
    <property type="molecule type" value="Genomic_DNA"/>
</dbReference>
<dbReference type="PANTHER" id="PTHR42776:SF13">
    <property type="entry name" value="DIPEPTIDYL-PEPTIDASE 5"/>
    <property type="match status" value="1"/>
</dbReference>
<dbReference type="AlphaFoldDB" id="A0A0A1T217"/>
<keyword evidence="4" id="KW-0378">Hydrolase</keyword>
<protein>
    <recommendedName>
        <fullName evidence="6">Dipeptidyl-peptidase V</fullName>
    </recommendedName>
</protein>
<sequence length="661" mass="73109">MLYIERQFHPNSHTSTAKLTILHLESNATHVIHDRPQIQQAFWVQGADRQITVLESREVDLTHALVLHLDSEYMSATIQVIGTVPGQATGLGAAAAPDGKVVLAVSAMATANGELHDPKTAPQQRSSGRLYHKMPVRAPESWITSQTLAVFCLILDCDAADPHLSEPFNVLAQTDLEYKSYGSIHLTQQGLAVVAGPRQPSVAEVGLAAVYYIGMPAILERNHAARREMSVPGLHGYSNCPRISADGQQLVYLQKPASWLEDEVSHLVVCSGLDTNPTLSHTQIYRDEMFELLLSPLTVDIADDVTTVYFTAEDRAEIRLFRASVSGADKIAATPLSHGWSIEAFSLLPGEPSSILLAASTINVPRRWVTLNPASMATRLICQDTKESSDARLEETTFESIEWAGADDIPVQAWLVKPRDFDASKSYPLLYVIHGGPNAAFNNAWASGAWRNWNFALFAAQGYVVVAPNATGSSGFGQDYGRRVLNSWGGRGYVDHEKGFEHIRADLPFVDTDRAIALGTSYGAYMMNWFQGQPLGREFKAMVTENGFVNMKAFYTGDLVWFQDHVGGPMYEDSSGYDKFNPIDHVDKWSTPALVIANELDYRVPVVEGIAVFQILQAKGIESQLLSFPDEAHITVKPENRLYWWHVVLEWCARHAKMEVE</sequence>
<comment type="similarity">
    <text evidence="1">Belongs to the peptidase S9C family.</text>
</comment>
<dbReference type="Gene3D" id="3.40.50.1820">
    <property type="entry name" value="alpha/beta hydrolase"/>
    <property type="match status" value="1"/>
</dbReference>
<accession>A0A0A1T217</accession>
<feature type="domain" description="Peptidase S9 prolyl oligopeptidase catalytic" evidence="7">
    <location>
        <begin position="452"/>
        <end position="658"/>
    </location>
</feature>
<organism evidence="8 9">
    <name type="scientific">[Torrubiella] hemipterigena</name>
    <dbReference type="NCBI Taxonomy" id="1531966"/>
    <lineage>
        <taxon>Eukaryota</taxon>
        <taxon>Fungi</taxon>
        <taxon>Dikarya</taxon>
        <taxon>Ascomycota</taxon>
        <taxon>Pezizomycotina</taxon>
        <taxon>Sordariomycetes</taxon>
        <taxon>Hypocreomycetidae</taxon>
        <taxon>Hypocreales</taxon>
        <taxon>Clavicipitaceae</taxon>
        <taxon>Clavicipitaceae incertae sedis</taxon>
        <taxon>'Torrubiella' clade</taxon>
    </lineage>
</organism>
<proteinExistence type="inferred from homology"/>
<dbReference type="HOGENOM" id="CLU_008615_0_1_1"/>
<keyword evidence="9" id="KW-1185">Reference proteome</keyword>